<dbReference type="PANTHER" id="PTHR12166">
    <property type="entry name" value="CALCIUM-DEPENDENT SECRETION ACTIVATOR"/>
    <property type="match status" value="1"/>
</dbReference>
<dbReference type="GO" id="GO:0045921">
    <property type="term" value="P:positive regulation of exocytosis"/>
    <property type="evidence" value="ECO:0007669"/>
    <property type="project" value="TreeGrafter"/>
</dbReference>
<proteinExistence type="predicted"/>
<organism evidence="2">
    <name type="scientific">Tetraodon nigroviridis</name>
    <name type="common">Spotted green pufferfish</name>
    <name type="synonym">Chelonodon nigroviridis</name>
    <dbReference type="NCBI Taxonomy" id="99883"/>
    <lineage>
        <taxon>Eukaryota</taxon>
        <taxon>Metazoa</taxon>
        <taxon>Chordata</taxon>
        <taxon>Craniata</taxon>
        <taxon>Vertebrata</taxon>
        <taxon>Euteleostomi</taxon>
        <taxon>Actinopterygii</taxon>
        <taxon>Neopterygii</taxon>
        <taxon>Teleostei</taxon>
        <taxon>Neoteleostei</taxon>
        <taxon>Acanthomorphata</taxon>
        <taxon>Eupercaria</taxon>
        <taxon>Tetraodontiformes</taxon>
        <taxon>Tetradontoidea</taxon>
        <taxon>Tetraodontidae</taxon>
        <taxon>Tetraodon</taxon>
    </lineage>
</organism>
<accession>Q4RXD9</accession>
<dbReference type="GO" id="GO:0098978">
    <property type="term" value="C:glutamatergic synapse"/>
    <property type="evidence" value="ECO:0007669"/>
    <property type="project" value="TreeGrafter"/>
</dbReference>
<feature type="compositionally biased region" description="Basic and acidic residues" evidence="1">
    <location>
        <begin position="40"/>
        <end position="50"/>
    </location>
</feature>
<dbReference type="GO" id="GO:0098793">
    <property type="term" value="C:presynapse"/>
    <property type="evidence" value="ECO:0007669"/>
    <property type="project" value="GOC"/>
</dbReference>
<dbReference type="EMBL" id="CAAE01014979">
    <property type="protein sequence ID" value="CAG06943.1"/>
    <property type="molecule type" value="Genomic_DNA"/>
</dbReference>
<comment type="caution">
    <text evidence="2">The sequence shown here is derived from an EMBL/GenBank/DDBJ whole genome shotgun (WGS) entry which is preliminary data.</text>
</comment>
<dbReference type="GO" id="GO:1990504">
    <property type="term" value="P:dense core granule exocytosis"/>
    <property type="evidence" value="ECO:0007669"/>
    <property type="project" value="InterPro"/>
</dbReference>
<feature type="region of interest" description="Disordered" evidence="1">
    <location>
        <begin position="1"/>
        <end position="50"/>
    </location>
</feature>
<evidence type="ECO:0000313" key="2">
    <source>
        <dbReference type="EMBL" id="CAG06943.1"/>
    </source>
</evidence>
<dbReference type="OrthoDB" id="8956194at2759"/>
<evidence type="ECO:0000256" key="1">
    <source>
        <dbReference type="SAM" id="MobiDB-lite"/>
    </source>
</evidence>
<dbReference type="GO" id="GO:0016079">
    <property type="term" value="P:synaptic vesicle exocytosis"/>
    <property type="evidence" value="ECO:0007669"/>
    <property type="project" value="InterPro"/>
</dbReference>
<reference evidence="2" key="1">
    <citation type="journal article" date="2004" name="Nature">
        <title>Genome duplication in the teleost fish Tetraodon nigroviridis reveals the early vertebrate proto-karyotype.</title>
        <authorList>
            <person name="Jaillon O."/>
            <person name="Aury J.-M."/>
            <person name="Brunet F."/>
            <person name="Petit J.-L."/>
            <person name="Stange-Thomann N."/>
            <person name="Mauceli E."/>
            <person name="Bouneau L."/>
            <person name="Fischer C."/>
            <person name="Ozouf-Costaz C."/>
            <person name="Bernot A."/>
            <person name="Nicaud S."/>
            <person name="Jaffe D."/>
            <person name="Fisher S."/>
            <person name="Lutfalla G."/>
            <person name="Dossat C."/>
            <person name="Segurens B."/>
            <person name="Dasilva C."/>
            <person name="Salanoubat M."/>
            <person name="Levy M."/>
            <person name="Boudet N."/>
            <person name="Castellano S."/>
            <person name="Anthouard V."/>
            <person name="Jubin C."/>
            <person name="Castelli V."/>
            <person name="Katinka M."/>
            <person name="Vacherie B."/>
            <person name="Biemont C."/>
            <person name="Skalli Z."/>
            <person name="Cattolico L."/>
            <person name="Poulain J."/>
            <person name="De Berardinis V."/>
            <person name="Cruaud C."/>
            <person name="Duprat S."/>
            <person name="Brottier P."/>
            <person name="Coutanceau J.-P."/>
            <person name="Gouzy J."/>
            <person name="Parra G."/>
            <person name="Lardier G."/>
            <person name="Chapple C."/>
            <person name="McKernan K.J."/>
            <person name="McEwan P."/>
            <person name="Bosak S."/>
            <person name="Kellis M."/>
            <person name="Volff J.-N."/>
            <person name="Guigo R."/>
            <person name="Zody M.C."/>
            <person name="Mesirov J."/>
            <person name="Lindblad-Toh K."/>
            <person name="Birren B."/>
            <person name="Nusbaum C."/>
            <person name="Kahn D."/>
            <person name="Robinson-Rechavi M."/>
            <person name="Laudet V."/>
            <person name="Schachter V."/>
            <person name="Quetier F."/>
            <person name="Saurin W."/>
            <person name="Scarpelli C."/>
            <person name="Wincker P."/>
            <person name="Lander E.S."/>
            <person name="Weissenbach J."/>
            <person name="Roest Crollius H."/>
        </authorList>
    </citation>
    <scope>NUCLEOTIDE SEQUENCE [LARGE SCALE GENOMIC DNA]</scope>
</reference>
<protein>
    <submittedName>
        <fullName evidence="2">(spotted green pufferfish) hypothetical protein</fullName>
    </submittedName>
</protein>
<dbReference type="PANTHER" id="PTHR12166:SF6">
    <property type="entry name" value="CALCIUM-DEPENDENT SECRETION ACTIVATOR 1"/>
    <property type="match status" value="1"/>
</dbReference>
<dbReference type="AlphaFoldDB" id="Q4RXD9"/>
<name>Q4RXD9_TETNG</name>
<dbReference type="InterPro" id="IPR033227">
    <property type="entry name" value="CAPS"/>
</dbReference>
<reference evidence="2" key="2">
    <citation type="submission" date="2004-02" db="EMBL/GenBank/DDBJ databases">
        <authorList>
            <consortium name="Genoscope"/>
            <consortium name="Whitehead Institute Centre for Genome Research"/>
        </authorList>
    </citation>
    <scope>NUCLEOTIDE SEQUENCE</scope>
</reference>
<dbReference type="KEGG" id="tng:GSTEN00027452G001"/>
<gene>
    <name evidence="2" type="ORF">GSTENG00027452001</name>
</gene>
<sequence>MSAFDNLEVTSSMKLPPPSSHPQQRPANKIEKGPRRRRTWEKLQRDEEDRKKKLQLYVFVMRCVAYPFNAKQPTDMARRQQKVRTGPR</sequence>